<dbReference type="GO" id="GO:0046523">
    <property type="term" value="F:S-methyl-5-thioribose-1-phosphate isomerase activity"/>
    <property type="evidence" value="ECO:0007669"/>
    <property type="project" value="TreeGrafter"/>
</dbReference>
<dbReference type="GeneID" id="19972577"/>
<dbReference type="AlphaFoldDB" id="W2RYW6"/>
<dbReference type="VEuPathDB" id="FungiDB:HMPREF1541_05238"/>
<dbReference type="STRING" id="1220924.W2RYW6"/>
<dbReference type="OrthoDB" id="206213at2759"/>
<organism evidence="4 5">
    <name type="scientific">Cyphellophora europaea (strain CBS 101466)</name>
    <name type="common">Phialophora europaea</name>
    <dbReference type="NCBI Taxonomy" id="1220924"/>
    <lineage>
        <taxon>Eukaryota</taxon>
        <taxon>Fungi</taxon>
        <taxon>Dikarya</taxon>
        <taxon>Ascomycota</taxon>
        <taxon>Pezizomycotina</taxon>
        <taxon>Eurotiomycetes</taxon>
        <taxon>Chaetothyriomycetidae</taxon>
        <taxon>Chaetothyriales</taxon>
        <taxon>Cyphellophoraceae</taxon>
        <taxon>Cyphellophora</taxon>
    </lineage>
</organism>
<evidence type="ECO:0000313" key="4">
    <source>
        <dbReference type="EMBL" id="ETN40958.1"/>
    </source>
</evidence>
<protein>
    <recommendedName>
        <fullName evidence="3">Nudix hydrolase domain-containing protein</fullName>
    </recommendedName>
</protein>
<dbReference type="PANTHER" id="PTHR43475">
    <property type="entry name" value="METHYLTHIORIBOSE-1-PHOSPHATE ISOMERASE"/>
    <property type="match status" value="1"/>
</dbReference>
<accession>W2RYW6</accession>
<reference evidence="4 5" key="1">
    <citation type="submission" date="2013-03" db="EMBL/GenBank/DDBJ databases">
        <title>The Genome Sequence of Phialophora europaea CBS 101466.</title>
        <authorList>
            <consortium name="The Broad Institute Genomics Platform"/>
            <person name="Cuomo C."/>
            <person name="de Hoog S."/>
            <person name="Gorbushina A."/>
            <person name="Walker B."/>
            <person name="Young S.K."/>
            <person name="Zeng Q."/>
            <person name="Gargeya S."/>
            <person name="Fitzgerald M."/>
            <person name="Haas B."/>
            <person name="Abouelleil A."/>
            <person name="Allen A.W."/>
            <person name="Alvarado L."/>
            <person name="Arachchi H.M."/>
            <person name="Berlin A.M."/>
            <person name="Chapman S.B."/>
            <person name="Gainer-Dewar J."/>
            <person name="Goldberg J."/>
            <person name="Griggs A."/>
            <person name="Gujja S."/>
            <person name="Hansen M."/>
            <person name="Howarth C."/>
            <person name="Imamovic A."/>
            <person name="Ireland A."/>
            <person name="Larimer J."/>
            <person name="McCowan C."/>
            <person name="Murphy C."/>
            <person name="Pearson M."/>
            <person name="Poon T.W."/>
            <person name="Priest M."/>
            <person name="Roberts A."/>
            <person name="Saif S."/>
            <person name="Shea T."/>
            <person name="Sisk P."/>
            <person name="Sykes S."/>
            <person name="Wortman J."/>
            <person name="Nusbaum C."/>
            <person name="Birren B."/>
        </authorList>
    </citation>
    <scope>NUCLEOTIDE SEQUENCE [LARGE SCALE GENOMIC DNA]</scope>
    <source>
        <strain evidence="4 5">CBS 101466</strain>
    </source>
</reference>
<dbReference type="Pfam" id="PF01008">
    <property type="entry name" value="IF-2B"/>
    <property type="match status" value="1"/>
</dbReference>
<dbReference type="Gene3D" id="3.90.79.10">
    <property type="entry name" value="Nucleoside Triphosphate Pyrophosphohydrolase"/>
    <property type="match status" value="1"/>
</dbReference>
<name>W2RYW6_CYPE1</name>
<evidence type="ECO:0000256" key="2">
    <source>
        <dbReference type="RuleBase" id="RU003814"/>
    </source>
</evidence>
<dbReference type="Gene3D" id="3.40.50.10470">
    <property type="entry name" value="Translation initiation factor eif-2b, domain 2"/>
    <property type="match status" value="1"/>
</dbReference>
<feature type="domain" description="Nudix hydrolase" evidence="3">
    <location>
        <begin position="2"/>
        <end position="151"/>
    </location>
</feature>
<dbReference type="Proteomes" id="UP000030752">
    <property type="component" value="Unassembled WGS sequence"/>
</dbReference>
<comment type="similarity">
    <text evidence="1 2">Belongs to the eIF-2B alpha/beta/delta subunits family.</text>
</comment>
<dbReference type="InterPro" id="IPR015797">
    <property type="entry name" value="NUDIX_hydrolase-like_dom_sf"/>
</dbReference>
<dbReference type="Pfam" id="PF00293">
    <property type="entry name" value="NUDIX"/>
    <property type="match status" value="1"/>
</dbReference>
<sequence>MKHRSVVANFIFQSAAPSQPVDAVALFRRSHHPSIRSYQGKLAPISGSIDASDNSPTAAAVRETREETQLIAHRDIRLDFIGPPFSFADEQAQRSWTVYPFAWTLLVDEKAIILDWEHDGWEWAKPENVLSGAMDDVCVPRLHESLRRVYFGAKGMFGSDEHMRPGSEAGNAFQAGINLLRDDKDNGARVLATNAVRSLKEIVDAFPEPADSSTRALWWKSLRIAAYHLMHSARPSMSAAIASALLEALSQIEHMIRDPGQTKQDISSQLDICISNRQHASKRIAQAFTDYLGERAPNSADNSAVHIVTLSSSSTIQAALLHLIGSRQFKKVQVSILESRPRCEGASLAAAIVSALKNQRHEGPLSSSTTVSITIAPDSHLASFIAPTEPSARVKTYLLLGADRITVYGDVLNKTLSLSAASLAQNTQEATSGQEQQRSVPVVVLSESDKVAGLSNADALEQSSARSEKLEREAHGVEAGSVEEVIGIWKVAGVKDGDVELLREVMSEGEGAAMQVSVEDRIFEWVPARLVSVYMTELGRIYKNYIREMSVRKTELAAKIFDDLYD</sequence>
<dbReference type="SUPFAM" id="SSF100950">
    <property type="entry name" value="NagB/RpiA/CoA transferase-like"/>
    <property type="match status" value="1"/>
</dbReference>
<dbReference type="PANTHER" id="PTHR43475:SF3">
    <property type="entry name" value="TRANSLATION INITIATION FACTOR EIF-2B SUBUNIT FAMILY PROTEIN (AFU_ORTHOLOGUE AFUA_2G14290)"/>
    <property type="match status" value="1"/>
</dbReference>
<dbReference type="EMBL" id="KB822720">
    <property type="protein sequence ID" value="ETN40958.1"/>
    <property type="molecule type" value="Genomic_DNA"/>
</dbReference>
<gene>
    <name evidence="4" type="ORF">HMPREF1541_05238</name>
</gene>
<dbReference type="PROSITE" id="PS51462">
    <property type="entry name" value="NUDIX"/>
    <property type="match status" value="1"/>
</dbReference>
<evidence type="ECO:0000313" key="5">
    <source>
        <dbReference type="Proteomes" id="UP000030752"/>
    </source>
</evidence>
<dbReference type="eggNOG" id="ENOG502SIEX">
    <property type="taxonomic scope" value="Eukaryota"/>
</dbReference>
<dbReference type="RefSeq" id="XP_008717801.1">
    <property type="nucleotide sequence ID" value="XM_008719579.1"/>
</dbReference>
<dbReference type="GO" id="GO:0019509">
    <property type="term" value="P:L-methionine salvage from methylthioadenosine"/>
    <property type="evidence" value="ECO:0007669"/>
    <property type="project" value="TreeGrafter"/>
</dbReference>
<dbReference type="InterPro" id="IPR000649">
    <property type="entry name" value="IF-2B-related"/>
</dbReference>
<dbReference type="HOGENOM" id="CLU_021101_1_0_1"/>
<dbReference type="InterPro" id="IPR000086">
    <property type="entry name" value="NUDIX_hydrolase_dom"/>
</dbReference>
<keyword evidence="5" id="KW-1185">Reference proteome</keyword>
<dbReference type="SUPFAM" id="SSF55811">
    <property type="entry name" value="Nudix"/>
    <property type="match status" value="1"/>
</dbReference>
<dbReference type="InterPro" id="IPR042529">
    <property type="entry name" value="IF_2B-like_C"/>
</dbReference>
<evidence type="ECO:0000259" key="3">
    <source>
        <dbReference type="PROSITE" id="PS51462"/>
    </source>
</evidence>
<dbReference type="InParanoid" id="W2RYW6"/>
<proteinExistence type="inferred from homology"/>
<dbReference type="InterPro" id="IPR037171">
    <property type="entry name" value="NagB/RpiA_transferase-like"/>
</dbReference>
<evidence type="ECO:0000256" key="1">
    <source>
        <dbReference type="ARBA" id="ARBA00007251"/>
    </source>
</evidence>